<organism evidence="3 4">
    <name type="scientific">Helianthus annuus</name>
    <name type="common">Common sunflower</name>
    <dbReference type="NCBI Taxonomy" id="4232"/>
    <lineage>
        <taxon>Eukaryota</taxon>
        <taxon>Viridiplantae</taxon>
        <taxon>Streptophyta</taxon>
        <taxon>Embryophyta</taxon>
        <taxon>Tracheophyta</taxon>
        <taxon>Spermatophyta</taxon>
        <taxon>Magnoliopsida</taxon>
        <taxon>eudicotyledons</taxon>
        <taxon>Gunneridae</taxon>
        <taxon>Pentapetalae</taxon>
        <taxon>asterids</taxon>
        <taxon>campanulids</taxon>
        <taxon>Asterales</taxon>
        <taxon>Asteraceae</taxon>
        <taxon>Asteroideae</taxon>
        <taxon>Heliantheae alliance</taxon>
        <taxon>Heliantheae</taxon>
        <taxon>Helianthus</taxon>
    </lineage>
</organism>
<feature type="chain" id="PRO_5041081807" evidence="1">
    <location>
        <begin position="30"/>
        <end position="75"/>
    </location>
</feature>
<feature type="signal peptide" evidence="1">
    <location>
        <begin position="1"/>
        <end position="29"/>
    </location>
</feature>
<dbReference type="InParanoid" id="A0A251RZJ5"/>
<accession>A0A251RZJ5</accession>
<evidence type="ECO:0000256" key="1">
    <source>
        <dbReference type="SAM" id="SignalP"/>
    </source>
</evidence>
<proteinExistence type="predicted"/>
<sequence>MRSQTVVASFLTIIFALALISSMMTVAQARVGVTPPPPQQHHRSLRGQYGSWRCWDDTQCHKKKGGPPPPPCCRQ</sequence>
<gene>
    <name evidence="3" type="ORF">HannXRQ_Chr16g0515221</name>
    <name evidence="2" type="ORF">HanXRQr2_Chr16g0752941</name>
</gene>
<dbReference type="Proteomes" id="UP000215914">
    <property type="component" value="Chromosome 16"/>
</dbReference>
<dbReference type="AlphaFoldDB" id="A0A251RZJ5"/>
<name>A0A251RZJ5_HELAN</name>
<reference evidence="2 4" key="1">
    <citation type="journal article" date="2017" name="Nature">
        <title>The sunflower genome provides insights into oil metabolism, flowering and Asterid evolution.</title>
        <authorList>
            <person name="Badouin H."/>
            <person name="Gouzy J."/>
            <person name="Grassa C.J."/>
            <person name="Murat F."/>
            <person name="Staton S.E."/>
            <person name="Cottret L."/>
            <person name="Lelandais-Briere C."/>
            <person name="Owens G.L."/>
            <person name="Carrere S."/>
            <person name="Mayjonade B."/>
            <person name="Legrand L."/>
            <person name="Gill N."/>
            <person name="Kane N.C."/>
            <person name="Bowers J.E."/>
            <person name="Hubner S."/>
            <person name="Bellec A."/>
            <person name="Berard A."/>
            <person name="Berges H."/>
            <person name="Blanchet N."/>
            <person name="Boniface M.C."/>
            <person name="Brunel D."/>
            <person name="Catrice O."/>
            <person name="Chaidir N."/>
            <person name="Claudel C."/>
            <person name="Donnadieu C."/>
            <person name="Faraut T."/>
            <person name="Fievet G."/>
            <person name="Helmstetter N."/>
            <person name="King M."/>
            <person name="Knapp S.J."/>
            <person name="Lai Z."/>
            <person name="Le Paslier M.C."/>
            <person name="Lippi Y."/>
            <person name="Lorenzon L."/>
            <person name="Mandel J.R."/>
            <person name="Marage G."/>
            <person name="Marchand G."/>
            <person name="Marquand E."/>
            <person name="Bret-Mestries E."/>
            <person name="Morien E."/>
            <person name="Nambeesan S."/>
            <person name="Nguyen T."/>
            <person name="Pegot-Espagnet P."/>
            <person name="Pouilly N."/>
            <person name="Raftis F."/>
            <person name="Sallet E."/>
            <person name="Schiex T."/>
            <person name="Thomas J."/>
            <person name="Vandecasteele C."/>
            <person name="Vares D."/>
            <person name="Vear F."/>
            <person name="Vautrin S."/>
            <person name="Crespi M."/>
            <person name="Mangin B."/>
            <person name="Burke J.M."/>
            <person name="Salse J."/>
            <person name="Munos S."/>
            <person name="Vincourt P."/>
            <person name="Rieseberg L.H."/>
            <person name="Langlade N.B."/>
        </authorList>
    </citation>
    <scope>NUCLEOTIDE SEQUENCE [LARGE SCALE GENOMIC DNA]</scope>
    <source>
        <strain evidence="4">cv. SF193</strain>
        <tissue evidence="2">Leaves</tissue>
    </source>
</reference>
<reference evidence="2" key="3">
    <citation type="submission" date="2020-06" db="EMBL/GenBank/DDBJ databases">
        <title>Helianthus annuus Genome sequencing and assembly Release 2.</title>
        <authorList>
            <person name="Gouzy J."/>
            <person name="Langlade N."/>
            <person name="Munos S."/>
        </authorList>
    </citation>
    <scope>NUCLEOTIDE SEQUENCE</scope>
    <source>
        <tissue evidence="2">Leaves</tissue>
    </source>
</reference>
<reference evidence="3" key="2">
    <citation type="submission" date="2017-02" db="EMBL/GenBank/DDBJ databases">
        <title>Sunflower complete genome.</title>
        <authorList>
            <person name="Langlade N."/>
            <person name="Munos S."/>
        </authorList>
    </citation>
    <scope>NUCLEOTIDE SEQUENCE [LARGE SCALE GENOMIC DNA]</scope>
    <source>
        <tissue evidence="3">Leaves</tissue>
    </source>
</reference>
<evidence type="ECO:0000313" key="4">
    <source>
        <dbReference type="Proteomes" id="UP000215914"/>
    </source>
</evidence>
<keyword evidence="1" id="KW-0732">Signal</keyword>
<evidence type="ECO:0000313" key="3">
    <source>
        <dbReference type="EMBL" id="OTF91828.1"/>
    </source>
</evidence>
<keyword evidence="4" id="KW-1185">Reference proteome</keyword>
<dbReference type="EMBL" id="MNCJ02000331">
    <property type="protein sequence ID" value="KAF5760388.1"/>
    <property type="molecule type" value="Genomic_DNA"/>
</dbReference>
<evidence type="ECO:0000313" key="2">
    <source>
        <dbReference type="EMBL" id="KAF5760388.1"/>
    </source>
</evidence>
<dbReference type="EMBL" id="CM007905">
    <property type="protein sequence ID" value="OTF91828.1"/>
    <property type="molecule type" value="Genomic_DNA"/>
</dbReference>
<dbReference type="Gramene" id="mRNA:HanXRQr2_Chr16g0752941">
    <property type="protein sequence ID" value="mRNA:HanXRQr2_Chr16g0752941"/>
    <property type="gene ID" value="HanXRQr2_Chr16g0752941"/>
</dbReference>
<protein>
    <submittedName>
        <fullName evidence="3">Uncharacterized protein</fullName>
    </submittedName>
</protein>